<dbReference type="InterPro" id="IPR006016">
    <property type="entry name" value="UspA"/>
</dbReference>
<comment type="caution">
    <text evidence="3">The sequence shown here is derived from an EMBL/GenBank/DDBJ whole genome shotgun (WGS) entry which is preliminary data.</text>
</comment>
<accession>A0ABN2CGE9</accession>
<organism evidence="3 4">
    <name type="scientific">Dactylosporangium maewongense</name>
    <dbReference type="NCBI Taxonomy" id="634393"/>
    <lineage>
        <taxon>Bacteria</taxon>
        <taxon>Bacillati</taxon>
        <taxon>Actinomycetota</taxon>
        <taxon>Actinomycetes</taxon>
        <taxon>Micromonosporales</taxon>
        <taxon>Micromonosporaceae</taxon>
        <taxon>Dactylosporangium</taxon>
    </lineage>
</organism>
<dbReference type="EMBL" id="BAAAQD010000027">
    <property type="protein sequence ID" value="GAA1558333.1"/>
    <property type="molecule type" value="Genomic_DNA"/>
</dbReference>
<evidence type="ECO:0000313" key="3">
    <source>
        <dbReference type="EMBL" id="GAA1558333.1"/>
    </source>
</evidence>
<feature type="domain" description="UspA" evidence="2">
    <location>
        <begin position="156"/>
        <end position="292"/>
    </location>
</feature>
<dbReference type="InterPro" id="IPR006015">
    <property type="entry name" value="Universal_stress_UspA"/>
</dbReference>
<dbReference type="PANTHER" id="PTHR31964">
    <property type="entry name" value="ADENINE NUCLEOTIDE ALPHA HYDROLASES-LIKE SUPERFAMILY PROTEIN"/>
    <property type="match status" value="1"/>
</dbReference>
<dbReference type="InterPro" id="IPR014729">
    <property type="entry name" value="Rossmann-like_a/b/a_fold"/>
</dbReference>
<evidence type="ECO:0000313" key="4">
    <source>
        <dbReference type="Proteomes" id="UP001501470"/>
    </source>
</evidence>
<proteinExistence type="inferred from homology"/>
<dbReference type="PRINTS" id="PR01438">
    <property type="entry name" value="UNVRSLSTRESS"/>
</dbReference>
<dbReference type="Proteomes" id="UP001501470">
    <property type="component" value="Unassembled WGS sequence"/>
</dbReference>
<gene>
    <name evidence="3" type="ORF">GCM10009827_094110</name>
</gene>
<protein>
    <submittedName>
        <fullName evidence="3">Universal stress protein</fullName>
    </submittedName>
</protein>
<keyword evidence="4" id="KW-1185">Reference proteome</keyword>
<dbReference type="RefSeq" id="WP_344511194.1">
    <property type="nucleotide sequence ID" value="NZ_BAAAQD010000027.1"/>
</dbReference>
<reference evidence="3 4" key="1">
    <citation type="journal article" date="2019" name="Int. J. Syst. Evol. Microbiol.">
        <title>The Global Catalogue of Microorganisms (GCM) 10K type strain sequencing project: providing services to taxonomists for standard genome sequencing and annotation.</title>
        <authorList>
            <consortium name="The Broad Institute Genomics Platform"/>
            <consortium name="The Broad Institute Genome Sequencing Center for Infectious Disease"/>
            <person name="Wu L."/>
            <person name="Ma J."/>
        </authorList>
    </citation>
    <scope>NUCLEOTIDE SEQUENCE [LARGE SCALE GENOMIC DNA]</scope>
    <source>
        <strain evidence="3 4">JCM 15933</strain>
    </source>
</reference>
<dbReference type="SUPFAM" id="SSF52402">
    <property type="entry name" value="Adenine nucleotide alpha hydrolases-like"/>
    <property type="match status" value="2"/>
</dbReference>
<evidence type="ECO:0000256" key="1">
    <source>
        <dbReference type="ARBA" id="ARBA00008791"/>
    </source>
</evidence>
<evidence type="ECO:0000259" key="2">
    <source>
        <dbReference type="Pfam" id="PF00582"/>
    </source>
</evidence>
<feature type="domain" description="UspA" evidence="2">
    <location>
        <begin position="5"/>
        <end position="144"/>
    </location>
</feature>
<dbReference type="PANTHER" id="PTHR31964:SF113">
    <property type="entry name" value="USPA DOMAIN-CONTAINING PROTEIN"/>
    <property type="match status" value="1"/>
</dbReference>
<comment type="similarity">
    <text evidence="1">Belongs to the universal stress protein A family.</text>
</comment>
<name>A0ABN2CGE9_9ACTN</name>
<dbReference type="Gene3D" id="3.40.50.620">
    <property type="entry name" value="HUPs"/>
    <property type="match status" value="2"/>
</dbReference>
<dbReference type="Pfam" id="PF00582">
    <property type="entry name" value="Usp"/>
    <property type="match status" value="2"/>
</dbReference>
<sequence>MVAEHTIVVGVDGSPPSLEAVDWAAAEAVRRGRPMHILNAFQWPPPIYAPVVAPSPSPFELGIQEAAAQIVAEAADRARAAASAVRLTTAIRPEPASVALLDTARTAAEVVVGSRGHGGFAGLLLGSVSTQVAMHAPCPVVVVRHLDRPPGPEAGRVVVGVDGSHDAGDALRFAFEHAASCGAGLTAVLAHRRAGSAGRPDDPLIVDADDVGEDVHRTLAESTAGWREKYPDVDFRTITVRGRASAVLVDRSAGARLLVVGSRGRGGFTGLLLGSVSLTAVQHAACPVAVVRQEKPGPS</sequence>